<evidence type="ECO:0000313" key="15">
    <source>
        <dbReference type="WBParaSite" id="BPAG_0000459901-mRNA-1"/>
    </source>
</evidence>
<evidence type="ECO:0000256" key="10">
    <source>
        <dbReference type="ARBA" id="ARBA00023242"/>
    </source>
</evidence>
<name>A0A0N4T8R2_BRUPA</name>
<keyword evidence="3" id="KW-0479">Metal-binding</keyword>
<dbReference type="GO" id="GO:0003677">
    <property type="term" value="F:DNA binding"/>
    <property type="evidence" value="ECO:0007669"/>
    <property type="project" value="UniProtKB-KW"/>
</dbReference>
<accession>A0A0N4T8R2</accession>
<reference evidence="15" key="1">
    <citation type="submission" date="2017-02" db="UniProtKB">
        <authorList>
            <consortium name="WormBaseParasite"/>
        </authorList>
    </citation>
    <scope>IDENTIFICATION</scope>
</reference>
<evidence type="ECO:0000256" key="8">
    <source>
        <dbReference type="ARBA" id="ARBA00023125"/>
    </source>
</evidence>
<evidence type="ECO:0000256" key="3">
    <source>
        <dbReference type="ARBA" id="ARBA00022723"/>
    </source>
</evidence>
<comment type="subcellular location">
    <subcellularLocation>
        <location evidence="1">Nucleus</location>
    </subcellularLocation>
</comment>
<evidence type="ECO:0000256" key="6">
    <source>
        <dbReference type="ARBA" id="ARBA00022833"/>
    </source>
</evidence>
<dbReference type="FunFam" id="3.30.160.60:FF:001480">
    <property type="entry name" value="Si:cabz01071911.3"/>
    <property type="match status" value="1"/>
</dbReference>
<evidence type="ECO:0000256" key="11">
    <source>
        <dbReference type="PROSITE-ProRule" id="PRU00042"/>
    </source>
</evidence>
<dbReference type="Pfam" id="PF00096">
    <property type="entry name" value="zf-C2H2"/>
    <property type="match status" value="1"/>
</dbReference>
<dbReference type="GO" id="GO:0008270">
    <property type="term" value="F:zinc ion binding"/>
    <property type="evidence" value="ECO:0007669"/>
    <property type="project" value="UniProtKB-KW"/>
</dbReference>
<keyword evidence="7" id="KW-0805">Transcription regulation</keyword>
<evidence type="ECO:0000313" key="14">
    <source>
        <dbReference type="Proteomes" id="UP000278627"/>
    </source>
</evidence>
<feature type="domain" description="C2H2-type" evidence="12">
    <location>
        <begin position="191"/>
        <end position="213"/>
    </location>
</feature>
<evidence type="ECO:0000256" key="9">
    <source>
        <dbReference type="ARBA" id="ARBA00023163"/>
    </source>
</evidence>
<evidence type="ECO:0000256" key="5">
    <source>
        <dbReference type="ARBA" id="ARBA00022771"/>
    </source>
</evidence>
<dbReference type="SUPFAM" id="SSF57667">
    <property type="entry name" value="beta-beta-alpha zinc fingers"/>
    <property type="match status" value="1"/>
</dbReference>
<keyword evidence="10" id="KW-0539">Nucleus</keyword>
<dbReference type="PROSITE" id="PS50157">
    <property type="entry name" value="ZINC_FINGER_C2H2_2"/>
    <property type="match status" value="1"/>
</dbReference>
<reference evidence="13 14" key="2">
    <citation type="submission" date="2018-11" db="EMBL/GenBank/DDBJ databases">
        <authorList>
            <consortium name="Pathogen Informatics"/>
        </authorList>
    </citation>
    <scope>NUCLEOTIDE SEQUENCE [LARGE SCALE GENOMIC DNA]</scope>
</reference>
<dbReference type="PANTHER" id="PTHR16515:SF49">
    <property type="entry name" value="GASTRULA ZINC FINGER PROTEIN XLCGF49.1-LIKE-RELATED"/>
    <property type="match status" value="1"/>
</dbReference>
<dbReference type="EMBL" id="UZAD01002353">
    <property type="protein sequence ID" value="VDN85750.1"/>
    <property type="molecule type" value="Genomic_DNA"/>
</dbReference>
<dbReference type="GO" id="GO:0005634">
    <property type="term" value="C:nucleus"/>
    <property type="evidence" value="ECO:0007669"/>
    <property type="project" value="UniProtKB-SubCell"/>
</dbReference>
<evidence type="ECO:0000256" key="7">
    <source>
        <dbReference type="ARBA" id="ARBA00023015"/>
    </source>
</evidence>
<evidence type="ECO:0000259" key="12">
    <source>
        <dbReference type="PROSITE" id="PS50157"/>
    </source>
</evidence>
<dbReference type="AlphaFoldDB" id="A0A0N4T8R2"/>
<evidence type="ECO:0000313" key="13">
    <source>
        <dbReference type="EMBL" id="VDN85750.1"/>
    </source>
</evidence>
<keyword evidence="6" id="KW-0862">Zinc</keyword>
<organism evidence="15">
    <name type="scientific">Brugia pahangi</name>
    <name type="common">Filarial nematode worm</name>
    <dbReference type="NCBI Taxonomy" id="6280"/>
    <lineage>
        <taxon>Eukaryota</taxon>
        <taxon>Metazoa</taxon>
        <taxon>Ecdysozoa</taxon>
        <taxon>Nematoda</taxon>
        <taxon>Chromadorea</taxon>
        <taxon>Rhabditida</taxon>
        <taxon>Spirurina</taxon>
        <taxon>Spiruromorpha</taxon>
        <taxon>Filarioidea</taxon>
        <taxon>Onchocercidae</taxon>
        <taxon>Brugia</taxon>
    </lineage>
</organism>
<dbReference type="InterPro" id="IPR036236">
    <property type="entry name" value="Znf_C2H2_sf"/>
</dbReference>
<keyword evidence="14" id="KW-1185">Reference proteome</keyword>
<dbReference type="WBParaSite" id="BPAG_0000459901-mRNA-1">
    <property type="protein sequence ID" value="BPAG_0000459901-mRNA-1"/>
    <property type="gene ID" value="BPAG_0000459901"/>
</dbReference>
<keyword evidence="4" id="KW-0677">Repeat</keyword>
<protein>
    <submittedName>
        <fullName evidence="15">C2H2-type domain-containing protein</fullName>
    </submittedName>
</protein>
<dbReference type="GO" id="GO:0010468">
    <property type="term" value="P:regulation of gene expression"/>
    <property type="evidence" value="ECO:0007669"/>
    <property type="project" value="TreeGrafter"/>
</dbReference>
<dbReference type="PANTHER" id="PTHR16515">
    <property type="entry name" value="PR DOMAIN ZINC FINGER PROTEIN"/>
    <property type="match status" value="1"/>
</dbReference>
<dbReference type="InterPro" id="IPR050331">
    <property type="entry name" value="Zinc_finger"/>
</dbReference>
<evidence type="ECO:0000256" key="2">
    <source>
        <dbReference type="ARBA" id="ARBA00006991"/>
    </source>
</evidence>
<evidence type="ECO:0000256" key="1">
    <source>
        <dbReference type="ARBA" id="ARBA00004123"/>
    </source>
</evidence>
<comment type="similarity">
    <text evidence="2">Belongs to the krueppel C2H2-type zinc-finger protein family.</text>
</comment>
<proteinExistence type="inferred from homology"/>
<sequence>MADHKASAFLNYLHNRLTKSPSSKFECFFQNWQQIILIDMHFIYFFCFFFQLINIQTTVSPLKAAQTDQTEPLDLSISKVRDDGHGSQGLSMGGEDEERIGLQVLQTRTLDLSAPKLKKEGNKSQGLSVDGVSDEGIKPLLRLVPIETSVEEIELSKQGKRSIKRQRCDICGKEVSNMKKHTMVHNGEKPYSCPVCGKSYVRKSDLHIHTAIHGMNSRPV</sequence>
<keyword evidence="9" id="KW-0804">Transcription</keyword>
<keyword evidence="5 11" id="KW-0863">Zinc-finger</keyword>
<dbReference type="Proteomes" id="UP000278627">
    <property type="component" value="Unassembled WGS sequence"/>
</dbReference>
<keyword evidence="8" id="KW-0238">DNA-binding</keyword>
<evidence type="ECO:0000256" key="4">
    <source>
        <dbReference type="ARBA" id="ARBA00022737"/>
    </source>
</evidence>
<dbReference type="SMART" id="SM00355">
    <property type="entry name" value="ZnF_C2H2"/>
    <property type="match status" value="2"/>
</dbReference>
<dbReference type="Gene3D" id="3.30.160.60">
    <property type="entry name" value="Classic Zinc Finger"/>
    <property type="match status" value="2"/>
</dbReference>
<dbReference type="PROSITE" id="PS00028">
    <property type="entry name" value="ZINC_FINGER_C2H2_1"/>
    <property type="match status" value="1"/>
</dbReference>
<gene>
    <name evidence="13" type="ORF">BPAG_LOCUS4564</name>
</gene>
<dbReference type="InterPro" id="IPR013087">
    <property type="entry name" value="Znf_C2H2_type"/>
</dbReference>